<protein>
    <submittedName>
        <fullName evidence="1">Uncharacterized protein</fullName>
    </submittedName>
</protein>
<reference evidence="1 2" key="1">
    <citation type="submission" date="2018-10" db="EMBL/GenBank/DDBJ databases">
        <title>Genome assembly for a Yunnan-Guizhou Plateau 3E fish, Anabarilius grahami (Regan), and its evolutionary and genetic applications.</title>
        <authorList>
            <person name="Jiang W."/>
        </authorList>
    </citation>
    <scope>NUCLEOTIDE SEQUENCE [LARGE SCALE GENOMIC DNA]</scope>
    <source>
        <strain evidence="1">AG-KIZ</strain>
        <tissue evidence="1">Muscle</tissue>
    </source>
</reference>
<name>A0A3N0Z691_ANAGA</name>
<dbReference type="EMBL" id="RJVU01007045">
    <property type="protein sequence ID" value="ROL53990.1"/>
    <property type="molecule type" value="Genomic_DNA"/>
</dbReference>
<proteinExistence type="predicted"/>
<evidence type="ECO:0000313" key="2">
    <source>
        <dbReference type="Proteomes" id="UP000281406"/>
    </source>
</evidence>
<evidence type="ECO:0000313" key="1">
    <source>
        <dbReference type="EMBL" id="ROL53990.1"/>
    </source>
</evidence>
<comment type="caution">
    <text evidence="1">The sequence shown here is derived from an EMBL/GenBank/DDBJ whole genome shotgun (WGS) entry which is preliminary data.</text>
</comment>
<dbReference type="AlphaFoldDB" id="A0A3N0Z691"/>
<gene>
    <name evidence="1" type="ORF">DPX16_15588</name>
</gene>
<dbReference type="Proteomes" id="UP000281406">
    <property type="component" value="Unassembled WGS sequence"/>
</dbReference>
<keyword evidence="2" id="KW-1185">Reference proteome</keyword>
<organism evidence="1 2">
    <name type="scientific">Anabarilius grahami</name>
    <name type="common">Kanglang fish</name>
    <name type="synonym">Barilius grahami</name>
    <dbReference type="NCBI Taxonomy" id="495550"/>
    <lineage>
        <taxon>Eukaryota</taxon>
        <taxon>Metazoa</taxon>
        <taxon>Chordata</taxon>
        <taxon>Craniata</taxon>
        <taxon>Vertebrata</taxon>
        <taxon>Euteleostomi</taxon>
        <taxon>Actinopterygii</taxon>
        <taxon>Neopterygii</taxon>
        <taxon>Teleostei</taxon>
        <taxon>Ostariophysi</taxon>
        <taxon>Cypriniformes</taxon>
        <taxon>Xenocyprididae</taxon>
        <taxon>Xenocypridinae</taxon>
        <taxon>Xenocypridinae incertae sedis</taxon>
        <taxon>Anabarilius</taxon>
    </lineage>
</organism>
<accession>A0A3N0Z691</accession>
<sequence length="103" mass="11541">MNAEKAGESSVFLPYSESLMSEWESYVTSLAHMPECVTARRRRKEIGYAIASSVADTMNEAPVPHRVSLLQEPLNTSLYTPMRKDAATSSSNRGCAKRWIMQK</sequence>